<accession>A0A0E9V4E2</accession>
<reference evidence="1" key="2">
    <citation type="journal article" date="2015" name="Fish Shellfish Immunol.">
        <title>Early steps in the European eel (Anguilla anguilla)-Vibrio vulnificus interaction in the gills: Role of the RtxA13 toxin.</title>
        <authorList>
            <person name="Callol A."/>
            <person name="Pajuelo D."/>
            <person name="Ebbesson L."/>
            <person name="Teles M."/>
            <person name="MacKenzie S."/>
            <person name="Amaro C."/>
        </authorList>
    </citation>
    <scope>NUCLEOTIDE SEQUENCE</scope>
</reference>
<dbReference type="AlphaFoldDB" id="A0A0E9V4E2"/>
<reference evidence="1" key="1">
    <citation type="submission" date="2014-11" db="EMBL/GenBank/DDBJ databases">
        <authorList>
            <person name="Amaro Gonzalez C."/>
        </authorList>
    </citation>
    <scope>NUCLEOTIDE SEQUENCE</scope>
</reference>
<protein>
    <submittedName>
        <fullName evidence="1">Uncharacterized protein</fullName>
    </submittedName>
</protein>
<organism evidence="1">
    <name type="scientific">Anguilla anguilla</name>
    <name type="common">European freshwater eel</name>
    <name type="synonym">Muraena anguilla</name>
    <dbReference type="NCBI Taxonomy" id="7936"/>
    <lineage>
        <taxon>Eukaryota</taxon>
        <taxon>Metazoa</taxon>
        <taxon>Chordata</taxon>
        <taxon>Craniata</taxon>
        <taxon>Vertebrata</taxon>
        <taxon>Euteleostomi</taxon>
        <taxon>Actinopterygii</taxon>
        <taxon>Neopterygii</taxon>
        <taxon>Teleostei</taxon>
        <taxon>Anguilliformes</taxon>
        <taxon>Anguillidae</taxon>
        <taxon>Anguilla</taxon>
    </lineage>
</organism>
<sequence length="30" mass="3432">MQISTLGLYTFQLNRCINADLGNPLNVFFK</sequence>
<dbReference type="EMBL" id="GBXM01036444">
    <property type="protein sequence ID" value="JAH72133.1"/>
    <property type="molecule type" value="Transcribed_RNA"/>
</dbReference>
<name>A0A0E9V4E2_ANGAN</name>
<proteinExistence type="predicted"/>
<evidence type="ECO:0000313" key="1">
    <source>
        <dbReference type="EMBL" id="JAH72133.1"/>
    </source>
</evidence>